<proteinExistence type="predicted"/>
<reference evidence="1" key="1">
    <citation type="submission" date="2018-03" db="EMBL/GenBank/DDBJ databases">
        <authorList>
            <person name="Guldener U."/>
        </authorList>
    </citation>
    <scope>NUCLEOTIDE SEQUENCE</scope>
</reference>
<protein>
    <submittedName>
        <fullName evidence="1">Uncharacterized protein</fullName>
    </submittedName>
</protein>
<dbReference type="AlphaFoldDB" id="A0AAE8SCA2"/>
<keyword evidence="2" id="KW-1185">Reference proteome</keyword>
<gene>
    <name evidence="1" type="ORF">FTOL_00080</name>
</gene>
<evidence type="ECO:0000313" key="1">
    <source>
        <dbReference type="EMBL" id="SPJ70352.1"/>
    </source>
</evidence>
<dbReference type="EMBL" id="ONZP01000008">
    <property type="protein sequence ID" value="SPJ70352.1"/>
    <property type="molecule type" value="Genomic_DNA"/>
</dbReference>
<dbReference type="Proteomes" id="UP001187734">
    <property type="component" value="Unassembled WGS sequence"/>
</dbReference>
<organism evidence="1 2">
    <name type="scientific">Fusarium torulosum</name>
    <dbReference type="NCBI Taxonomy" id="33205"/>
    <lineage>
        <taxon>Eukaryota</taxon>
        <taxon>Fungi</taxon>
        <taxon>Dikarya</taxon>
        <taxon>Ascomycota</taxon>
        <taxon>Pezizomycotina</taxon>
        <taxon>Sordariomycetes</taxon>
        <taxon>Hypocreomycetidae</taxon>
        <taxon>Hypocreales</taxon>
        <taxon>Nectriaceae</taxon>
        <taxon>Fusarium</taxon>
    </lineage>
</organism>
<name>A0AAE8SCA2_9HYPO</name>
<comment type="caution">
    <text evidence="1">The sequence shown here is derived from an EMBL/GenBank/DDBJ whole genome shotgun (WGS) entry which is preliminary data.</text>
</comment>
<accession>A0AAE8SCA2</accession>
<evidence type="ECO:0000313" key="2">
    <source>
        <dbReference type="Proteomes" id="UP001187734"/>
    </source>
</evidence>
<sequence>MGVGGLKALGMEKTAIILKLIESTEGDDEEEELYVTIERVGSKFCGRGTPSVPYSQVAVVSTEGLSVPHRSPRLRHIFSVLPGLSTRSSAAEVPHACCTEHIAKEL</sequence>